<dbReference type="InterPro" id="IPR005625">
    <property type="entry name" value="PepSY-ass_TM"/>
</dbReference>
<feature type="transmembrane region" description="Helical" evidence="1">
    <location>
        <begin position="125"/>
        <end position="148"/>
    </location>
</feature>
<dbReference type="EMBL" id="LAZR01000838">
    <property type="protein sequence ID" value="KKN56579.1"/>
    <property type="molecule type" value="Genomic_DNA"/>
</dbReference>
<organism evidence="2">
    <name type="scientific">marine sediment metagenome</name>
    <dbReference type="NCBI Taxonomy" id="412755"/>
    <lineage>
        <taxon>unclassified sequences</taxon>
        <taxon>metagenomes</taxon>
        <taxon>ecological metagenomes</taxon>
    </lineage>
</organism>
<proteinExistence type="predicted"/>
<accession>A0A0F9RPC0</accession>
<protein>
    <recommendedName>
        <fullName evidence="3">PepSY domain-containing protein</fullName>
    </recommendedName>
</protein>
<reference evidence="2" key="1">
    <citation type="journal article" date="2015" name="Nature">
        <title>Complex archaea that bridge the gap between prokaryotes and eukaryotes.</title>
        <authorList>
            <person name="Spang A."/>
            <person name="Saw J.H."/>
            <person name="Jorgensen S.L."/>
            <person name="Zaremba-Niedzwiedzka K."/>
            <person name="Martijn J."/>
            <person name="Lind A.E."/>
            <person name="van Eijk R."/>
            <person name="Schleper C."/>
            <person name="Guy L."/>
            <person name="Ettema T.J."/>
        </authorList>
    </citation>
    <scope>NUCLEOTIDE SEQUENCE</scope>
</reference>
<keyword evidence="1" id="KW-0472">Membrane</keyword>
<evidence type="ECO:0000256" key="1">
    <source>
        <dbReference type="SAM" id="Phobius"/>
    </source>
</evidence>
<comment type="caution">
    <text evidence="2">The sequence shown here is derived from an EMBL/GenBank/DDBJ whole genome shotgun (WGS) entry which is preliminary data.</text>
</comment>
<keyword evidence="1" id="KW-0812">Transmembrane</keyword>
<feature type="transmembrane region" description="Helical" evidence="1">
    <location>
        <begin position="157"/>
        <end position="173"/>
    </location>
</feature>
<dbReference type="AlphaFoldDB" id="A0A0F9RPC0"/>
<name>A0A0F9RPC0_9ZZZZ</name>
<evidence type="ECO:0008006" key="3">
    <source>
        <dbReference type="Google" id="ProtNLM"/>
    </source>
</evidence>
<keyword evidence="1" id="KW-1133">Transmembrane helix</keyword>
<feature type="transmembrane region" description="Helical" evidence="1">
    <location>
        <begin position="20"/>
        <end position="41"/>
    </location>
</feature>
<gene>
    <name evidence="2" type="ORF">LCGC14_0570910</name>
</gene>
<evidence type="ECO:0000313" key="2">
    <source>
        <dbReference type="EMBL" id="KKN56579.1"/>
    </source>
</evidence>
<sequence>MDRKGRQKTTGFYMRIVHRYLGFFLAGIMAMYAISGIVLIFRDTDFLKQETAYEKQLAPNIKAENLGKALEKGRFKVDKEENGILYFQGGTYNQKSGLAAYTEKKLPVVLDSMTKLHKANTGRPLFFLNIIFGLSLLFFVISSFWMFLPHTSVFKKGLYFALGGFLLTLILIFV</sequence>
<dbReference type="Pfam" id="PF03929">
    <property type="entry name" value="PepSY_TM"/>
    <property type="match status" value="1"/>
</dbReference>